<dbReference type="SUPFAM" id="SSF55874">
    <property type="entry name" value="ATPase domain of HSP90 chaperone/DNA topoisomerase II/histidine kinase"/>
    <property type="match status" value="1"/>
</dbReference>
<evidence type="ECO:0000256" key="7">
    <source>
        <dbReference type="SAM" id="Phobius"/>
    </source>
</evidence>
<evidence type="ECO:0000256" key="3">
    <source>
        <dbReference type="ARBA" id="ARBA00022553"/>
    </source>
</evidence>
<dbReference type="GO" id="GO:0016301">
    <property type="term" value="F:kinase activity"/>
    <property type="evidence" value="ECO:0007669"/>
    <property type="project" value="UniProtKB-KW"/>
</dbReference>
<gene>
    <name evidence="9" type="ORF">QQ008_09845</name>
</gene>
<dbReference type="SMART" id="SM00387">
    <property type="entry name" value="HATPase_c"/>
    <property type="match status" value="1"/>
</dbReference>
<feature type="transmembrane region" description="Helical" evidence="7">
    <location>
        <begin position="31"/>
        <end position="49"/>
    </location>
</feature>
<proteinExistence type="predicted"/>
<dbReference type="RefSeq" id="WP_346751694.1">
    <property type="nucleotide sequence ID" value="NZ_JAUJEA010000003.1"/>
</dbReference>
<evidence type="ECO:0000313" key="10">
    <source>
        <dbReference type="Proteomes" id="UP001172082"/>
    </source>
</evidence>
<feature type="transmembrane region" description="Helical" evidence="7">
    <location>
        <begin position="69"/>
        <end position="90"/>
    </location>
</feature>
<dbReference type="InterPro" id="IPR050351">
    <property type="entry name" value="BphY/WalK/GraS-like"/>
</dbReference>
<keyword evidence="4" id="KW-0808">Transferase</keyword>
<keyword evidence="7" id="KW-0812">Transmembrane</keyword>
<keyword evidence="7" id="KW-1133">Transmembrane helix</keyword>
<feature type="transmembrane region" description="Helical" evidence="7">
    <location>
        <begin position="102"/>
        <end position="120"/>
    </location>
</feature>
<dbReference type="PANTHER" id="PTHR45453">
    <property type="entry name" value="PHOSPHATE REGULON SENSOR PROTEIN PHOR"/>
    <property type="match status" value="1"/>
</dbReference>
<protein>
    <recommendedName>
        <fullName evidence="2">histidine kinase</fullName>
        <ecNumber evidence="2">2.7.13.3</ecNumber>
    </recommendedName>
</protein>
<dbReference type="InterPro" id="IPR003594">
    <property type="entry name" value="HATPase_dom"/>
</dbReference>
<comment type="catalytic activity">
    <reaction evidence="1">
        <text>ATP + protein L-histidine = ADP + protein N-phospho-L-histidine.</text>
        <dbReference type="EC" id="2.7.13.3"/>
    </reaction>
</comment>
<dbReference type="InterPro" id="IPR005467">
    <property type="entry name" value="His_kinase_dom"/>
</dbReference>
<keyword evidence="5 9" id="KW-0418">Kinase</keyword>
<dbReference type="EC" id="2.7.13.3" evidence="2"/>
<dbReference type="PANTHER" id="PTHR45453:SF1">
    <property type="entry name" value="PHOSPHATE REGULON SENSOR PROTEIN PHOR"/>
    <property type="match status" value="1"/>
</dbReference>
<feature type="transmembrane region" description="Helical" evidence="7">
    <location>
        <begin position="132"/>
        <end position="150"/>
    </location>
</feature>
<dbReference type="InterPro" id="IPR036097">
    <property type="entry name" value="HisK_dim/P_sf"/>
</dbReference>
<keyword evidence="3" id="KW-0597">Phosphoprotein</keyword>
<evidence type="ECO:0000256" key="1">
    <source>
        <dbReference type="ARBA" id="ARBA00000085"/>
    </source>
</evidence>
<feature type="domain" description="Histidine kinase" evidence="8">
    <location>
        <begin position="237"/>
        <end position="450"/>
    </location>
</feature>
<dbReference type="Gene3D" id="3.30.565.10">
    <property type="entry name" value="Histidine kinase-like ATPase, C-terminal domain"/>
    <property type="match status" value="1"/>
</dbReference>
<dbReference type="SUPFAM" id="SSF47384">
    <property type="entry name" value="Homodimeric domain of signal transducing histidine kinase"/>
    <property type="match status" value="1"/>
</dbReference>
<reference evidence="9" key="1">
    <citation type="submission" date="2023-06" db="EMBL/GenBank/DDBJ databases">
        <title>Genomic of Parafulvivirga corallium.</title>
        <authorList>
            <person name="Wang G."/>
        </authorList>
    </citation>
    <scope>NUCLEOTIDE SEQUENCE</scope>
    <source>
        <strain evidence="9">BMA10</strain>
    </source>
</reference>
<name>A0ABT8KLS3_9BACT</name>
<keyword evidence="7" id="KW-0472">Membrane</keyword>
<feature type="transmembrane region" description="Helical" evidence="7">
    <location>
        <begin position="162"/>
        <end position="180"/>
    </location>
</feature>
<dbReference type="Proteomes" id="UP001172082">
    <property type="component" value="Unassembled WGS sequence"/>
</dbReference>
<evidence type="ECO:0000313" key="9">
    <source>
        <dbReference type="EMBL" id="MDN5201666.1"/>
    </source>
</evidence>
<accession>A0ABT8KLS3</accession>
<dbReference type="InterPro" id="IPR036890">
    <property type="entry name" value="HATPase_C_sf"/>
</dbReference>
<dbReference type="InterPro" id="IPR004358">
    <property type="entry name" value="Sig_transdc_His_kin-like_C"/>
</dbReference>
<evidence type="ECO:0000256" key="6">
    <source>
        <dbReference type="ARBA" id="ARBA00023012"/>
    </source>
</evidence>
<dbReference type="CDD" id="cd00082">
    <property type="entry name" value="HisKA"/>
    <property type="match status" value="1"/>
</dbReference>
<dbReference type="PROSITE" id="PS50109">
    <property type="entry name" value="HIS_KIN"/>
    <property type="match status" value="1"/>
</dbReference>
<sequence length="454" mass="51202">MHLIITHSIQIVFALILGYSLDHFRKIQRSYFLRLWSLSWFSFAIYSTLELINAIFTTSNSSIGPIISFIASMAAYLHVGFTLAGAIELIKEKIVAKNKVSAFVVFLLSLILTNLLIYFIGTSEGLNTFTHAGKQLFGFTGFGASGVIVLRYFHTSRFGEKILGLSLILYGITQLAFFIFSLLDDNYYNSTVLIISFDSLGSFALCGIGFGTYIWLQSKSLDKWKHSYKELDRFLHSTSHDLRAPIASIKGLVGIASKELEDKNALEYMTMIGDRVEKLGEIINDVLTLSKSVNLPLKRELIDFNQLLLEDVIADLKFNKGAVNIRLDYRKNKKNQLISDYFQLKVILQNLIGNAVKYHNIDQDDPMIKVTFERIDHNIKLTIEDNGKGISPNSLDKIFEKFYRATLEVDGSGLGLYLVKEALNKLNGTIEVESELGKGSMFTVKFPELDTQNQ</sequence>
<comment type="caution">
    <text evidence="9">The sequence shown here is derived from an EMBL/GenBank/DDBJ whole genome shotgun (WGS) entry which is preliminary data.</text>
</comment>
<evidence type="ECO:0000256" key="4">
    <source>
        <dbReference type="ARBA" id="ARBA00022679"/>
    </source>
</evidence>
<feature type="transmembrane region" description="Helical" evidence="7">
    <location>
        <begin position="192"/>
        <end position="216"/>
    </location>
</feature>
<dbReference type="SMART" id="SM00388">
    <property type="entry name" value="HisKA"/>
    <property type="match status" value="1"/>
</dbReference>
<evidence type="ECO:0000256" key="2">
    <source>
        <dbReference type="ARBA" id="ARBA00012438"/>
    </source>
</evidence>
<evidence type="ECO:0000259" key="8">
    <source>
        <dbReference type="PROSITE" id="PS50109"/>
    </source>
</evidence>
<organism evidence="9 10">
    <name type="scientific">Splendidivirga corallicola</name>
    <dbReference type="NCBI Taxonomy" id="3051826"/>
    <lineage>
        <taxon>Bacteria</taxon>
        <taxon>Pseudomonadati</taxon>
        <taxon>Bacteroidota</taxon>
        <taxon>Cytophagia</taxon>
        <taxon>Cytophagales</taxon>
        <taxon>Splendidivirgaceae</taxon>
        <taxon>Splendidivirga</taxon>
    </lineage>
</organism>
<dbReference type="Gene3D" id="1.10.287.130">
    <property type="match status" value="1"/>
</dbReference>
<dbReference type="PRINTS" id="PR00344">
    <property type="entry name" value="BCTRLSENSOR"/>
</dbReference>
<keyword evidence="6" id="KW-0902">Two-component regulatory system</keyword>
<keyword evidence="10" id="KW-1185">Reference proteome</keyword>
<dbReference type="InterPro" id="IPR003661">
    <property type="entry name" value="HisK_dim/P_dom"/>
</dbReference>
<feature type="transmembrane region" description="Helical" evidence="7">
    <location>
        <begin position="6"/>
        <end position="24"/>
    </location>
</feature>
<dbReference type="Pfam" id="PF00512">
    <property type="entry name" value="HisKA"/>
    <property type="match status" value="1"/>
</dbReference>
<dbReference type="CDD" id="cd00075">
    <property type="entry name" value="HATPase"/>
    <property type="match status" value="1"/>
</dbReference>
<evidence type="ECO:0000256" key="5">
    <source>
        <dbReference type="ARBA" id="ARBA00022777"/>
    </source>
</evidence>
<dbReference type="Pfam" id="PF02518">
    <property type="entry name" value="HATPase_c"/>
    <property type="match status" value="1"/>
</dbReference>
<dbReference type="EMBL" id="JAUJEA010000003">
    <property type="protein sequence ID" value="MDN5201666.1"/>
    <property type="molecule type" value="Genomic_DNA"/>
</dbReference>